<name>A0A2H1WTI5_SPOFR</name>
<protein>
    <submittedName>
        <fullName evidence="2">SFRICE_036208</fullName>
    </submittedName>
</protein>
<dbReference type="EMBL" id="ODYU01010942">
    <property type="protein sequence ID" value="SOQ56363.1"/>
    <property type="molecule type" value="Genomic_DNA"/>
</dbReference>
<reference evidence="2" key="1">
    <citation type="submission" date="2016-07" db="EMBL/GenBank/DDBJ databases">
        <authorList>
            <person name="Bretaudeau A."/>
        </authorList>
    </citation>
    <scope>NUCLEOTIDE SEQUENCE</scope>
    <source>
        <strain evidence="2">Rice</strain>
        <tissue evidence="2">Whole body</tissue>
    </source>
</reference>
<accession>A0A2H1WTI5</accession>
<organism evidence="2">
    <name type="scientific">Spodoptera frugiperda</name>
    <name type="common">Fall armyworm</name>
    <dbReference type="NCBI Taxonomy" id="7108"/>
    <lineage>
        <taxon>Eukaryota</taxon>
        <taxon>Metazoa</taxon>
        <taxon>Ecdysozoa</taxon>
        <taxon>Arthropoda</taxon>
        <taxon>Hexapoda</taxon>
        <taxon>Insecta</taxon>
        <taxon>Pterygota</taxon>
        <taxon>Neoptera</taxon>
        <taxon>Endopterygota</taxon>
        <taxon>Lepidoptera</taxon>
        <taxon>Glossata</taxon>
        <taxon>Ditrysia</taxon>
        <taxon>Noctuoidea</taxon>
        <taxon>Noctuidae</taxon>
        <taxon>Amphipyrinae</taxon>
        <taxon>Spodoptera</taxon>
    </lineage>
</organism>
<evidence type="ECO:0000313" key="2">
    <source>
        <dbReference type="EMBL" id="SOQ56363.1"/>
    </source>
</evidence>
<feature type="region of interest" description="Disordered" evidence="1">
    <location>
        <begin position="1"/>
        <end position="24"/>
    </location>
</feature>
<dbReference type="AlphaFoldDB" id="A0A2H1WTI5"/>
<evidence type="ECO:0000256" key="1">
    <source>
        <dbReference type="SAM" id="MobiDB-lite"/>
    </source>
</evidence>
<proteinExistence type="predicted"/>
<sequence>MTVGGQLKPQSGKGRQGREEWADQKESGLTIYWIQQEEIGKILLRIETSGRNWRRPSPVEGPKPKTIY</sequence>
<gene>
    <name evidence="2" type="ORF">SFRICE_036208</name>
</gene>